<evidence type="ECO:0000259" key="8">
    <source>
        <dbReference type="Pfam" id="PF13870"/>
    </source>
</evidence>
<keyword evidence="3 7" id="KW-0175">Coiled coil</keyword>
<dbReference type="InterPro" id="IPR025254">
    <property type="entry name" value="CCDC113/CCDC96_CC"/>
</dbReference>
<dbReference type="PANTHER" id="PTHR15654:SF2">
    <property type="entry name" value="COILED-COIL DOMAIN-CONTAINING PROTEIN 113"/>
    <property type="match status" value="1"/>
</dbReference>
<dbReference type="GO" id="GO:0060271">
    <property type="term" value="P:cilium assembly"/>
    <property type="evidence" value="ECO:0007669"/>
    <property type="project" value="TreeGrafter"/>
</dbReference>
<comment type="similarity">
    <text evidence="5">Belongs to the CFAP263 family.</text>
</comment>
<evidence type="ECO:0000256" key="2">
    <source>
        <dbReference type="ARBA" id="ARBA00022794"/>
    </source>
</evidence>
<gene>
    <name evidence="9" type="ORF">ECPE_LOCUS14568</name>
</gene>
<evidence type="ECO:0000256" key="4">
    <source>
        <dbReference type="ARBA" id="ARBA00023273"/>
    </source>
</evidence>
<evidence type="ECO:0000256" key="7">
    <source>
        <dbReference type="SAM" id="Coils"/>
    </source>
</evidence>
<feature type="domain" description="CCDC113/CCDC96 coiled-coil" evidence="8">
    <location>
        <begin position="1"/>
        <end position="78"/>
    </location>
</feature>
<dbReference type="PANTHER" id="PTHR15654">
    <property type="entry name" value="COILED-COIL DOMAIN-CONTAINING PROTEIN 113-RELATED"/>
    <property type="match status" value="1"/>
</dbReference>
<evidence type="ECO:0000256" key="5">
    <source>
        <dbReference type="ARBA" id="ARBA00044506"/>
    </source>
</evidence>
<dbReference type="Pfam" id="PF13870">
    <property type="entry name" value="CCDC113_CCDC96_CC"/>
    <property type="match status" value="1"/>
</dbReference>
<protein>
    <recommendedName>
        <fullName evidence="6">Cilia- and flagella-associated protein 263</fullName>
    </recommendedName>
</protein>
<dbReference type="EMBL" id="UZAN01057913">
    <property type="protein sequence ID" value="VDP91840.1"/>
    <property type="molecule type" value="Genomic_DNA"/>
</dbReference>
<comment type="subcellular location">
    <subcellularLocation>
        <location evidence="1">Cell projection</location>
        <location evidence="1">Cilium</location>
    </subcellularLocation>
</comment>
<name>A0A3P8HM86_9TREM</name>
<sequence>MEKLRLNSAALRTQLRKCKDQLRQKEEIGEVLHAVDFEQLKIENSQYLAKIDEKNQEIQRLKAIAARTLHIVNSLKELTAEQKFNKKFQAHVESYHVPSIMNFVQLRATERQLSKEEATRKRKLKIAEMALIRHKKMWRQVLRSGLSGEV</sequence>
<keyword evidence="4" id="KW-0966">Cell projection</keyword>
<dbReference type="AlphaFoldDB" id="A0A3P8HM86"/>
<keyword evidence="10" id="KW-1185">Reference proteome</keyword>
<organism evidence="9 10">
    <name type="scientific">Echinostoma caproni</name>
    <dbReference type="NCBI Taxonomy" id="27848"/>
    <lineage>
        <taxon>Eukaryota</taxon>
        <taxon>Metazoa</taxon>
        <taxon>Spiralia</taxon>
        <taxon>Lophotrochozoa</taxon>
        <taxon>Platyhelminthes</taxon>
        <taxon>Trematoda</taxon>
        <taxon>Digenea</taxon>
        <taxon>Plagiorchiida</taxon>
        <taxon>Echinostomata</taxon>
        <taxon>Echinostomatoidea</taxon>
        <taxon>Echinostomatidae</taxon>
        <taxon>Echinostoma</taxon>
    </lineage>
</organism>
<dbReference type="Proteomes" id="UP000272942">
    <property type="component" value="Unassembled WGS sequence"/>
</dbReference>
<evidence type="ECO:0000256" key="1">
    <source>
        <dbReference type="ARBA" id="ARBA00004138"/>
    </source>
</evidence>
<proteinExistence type="inferred from homology"/>
<evidence type="ECO:0000256" key="3">
    <source>
        <dbReference type="ARBA" id="ARBA00023054"/>
    </source>
</evidence>
<feature type="coiled-coil region" evidence="7">
    <location>
        <begin position="1"/>
        <end position="64"/>
    </location>
</feature>
<keyword evidence="2" id="KW-0970">Cilium biogenesis/degradation</keyword>
<evidence type="ECO:0000313" key="9">
    <source>
        <dbReference type="EMBL" id="VDP91840.1"/>
    </source>
</evidence>
<dbReference type="GO" id="GO:0005930">
    <property type="term" value="C:axoneme"/>
    <property type="evidence" value="ECO:0007669"/>
    <property type="project" value="TreeGrafter"/>
</dbReference>
<reference evidence="9 10" key="1">
    <citation type="submission" date="2018-11" db="EMBL/GenBank/DDBJ databases">
        <authorList>
            <consortium name="Pathogen Informatics"/>
        </authorList>
    </citation>
    <scope>NUCLEOTIDE SEQUENCE [LARGE SCALE GENOMIC DNA]</scope>
    <source>
        <strain evidence="9 10">Egypt</strain>
    </source>
</reference>
<dbReference type="InterPro" id="IPR051885">
    <property type="entry name" value="CC_CF"/>
</dbReference>
<dbReference type="GO" id="GO:0036064">
    <property type="term" value="C:ciliary basal body"/>
    <property type="evidence" value="ECO:0007669"/>
    <property type="project" value="TreeGrafter"/>
</dbReference>
<evidence type="ECO:0000313" key="10">
    <source>
        <dbReference type="Proteomes" id="UP000272942"/>
    </source>
</evidence>
<dbReference type="OrthoDB" id="10259713at2759"/>
<evidence type="ECO:0000256" key="6">
    <source>
        <dbReference type="ARBA" id="ARBA00044798"/>
    </source>
</evidence>
<accession>A0A3P8HM86</accession>